<name>C8X024_DESRD</name>
<dbReference type="GO" id="GO:0003700">
    <property type="term" value="F:DNA-binding transcription factor activity"/>
    <property type="evidence" value="ECO:0007669"/>
    <property type="project" value="InterPro"/>
</dbReference>
<sequence>MQSKHNTPEYILFFIAPGFSMMGLTSAVDPLRVANRFAPETFSWEFVSARGGAVTASNRMTVLTRSIQRSRHQPDLVLVCTGFDVDAAVTPNVLEWLRKQAQNSVRLGGIDTGSVLLARAGLLKNRRATIHWEALAAFQEDFLDVNAVDDLFVLDRDCMTCSGGTAALDMMLQHIGLRYGESLAKDVSEQFLVDRIREPGQGQRMDATARFGIHSPPLRKAVQCIERHLDAPLTQQQLAEHVGISVRHLQRLFQEHLQTTPTTFDRTLRLERAWRLLRQTDLPVVEVAVACGFASASHFARVFREHYKRSPKNVRSPTEHPV</sequence>
<dbReference type="CDD" id="cd00093">
    <property type="entry name" value="HTH_XRE"/>
    <property type="match status" value="1"/>
</dbReference>
<dbReference type="PANTHER" id="PTHR43130">
    <property type="entry name" value="ARAC-FAMILY TRANSCRIPTIONAL REGULATOR"/>
    <property type="match status" value="1"/>
</dbReference>
<proteinExistence type="predicted"/>
<protein>
    <submittedName>
        <fullName evidence="5">Transcriptional regulator, AraC family</fullName>
    </submittedName>
</protein>
<evidence type="ECO:0000313" key="6">
    <source>
        <dbReference type="Proteomes" id="UP000001052"/>
    </source>
</evidence>
<feature type="domain" description="HTH araC/xylS-type" evidence="4">
    <location>
        <begin position="219"/>
        <end position="317"/>
    </location>
</feature>
<dbReference type="Gene3D" id="3.40.50.880">
    <property type="match status" value="1"/>
</dbReference>
<gene>
    <name evidence="5" type="ordered locus">Dret_0347</name>
</gene>
<evidence type="ECO:0000313" key="5">
    <source>
        <dbReference type="EMBL" id="ACV67649.1"/>
    </source>
</evidence>
<dbReference type="InterPro" id="IPR052158">
    <property type="entry name" value="INH-QAR"/>
</dbReference>
<dbReference type="CDD" id="cd03136">
    <property type="entry name" value="GATase1_AraC_ArgR_like"/>
    <property type="match status" value="1"/>
</dbReference>
<dbReference type="InterPro" id="IPR009057">
    <property type="entry name" value="Homeodomain-like_sf"/>
</dbReference>
<dbReference type="PROSITE" id="PS01124">
    <property type="entry name" value="HTH_ARAC_FAMILY_2"/>
    <property type="match status" value="1"/>
</dbReference>
<dbReference type="Proteomes" id="UP000001052">
    <property type="component" value="Chromosome"/>
</dbReference>
<dbReference type="GO" id="GO:0043565">
    <property type="term" value="F:sequence-specific DNA binding"/>
    <property type="evidence" value="ECO:0007669"/>
    <property type="project" value="InterPro"/>
</dbReference>
<dbReference type="Pfam" id="PF01965">
    <property type="entry name" value="DJ-1_PfpI"/>
    <property type="match status" value="1"/>
</dbReference>
<evidence type="ECO:0000256" key="3">
    <source>
        <dbReference type="ARBA" id="ARBA00023163"/>
    </source>
</evidence>
<dbReference type="Gene3D" id="1.10.10.60">
    <property type="entry name" value="Homeodomain-like"/>
    <property type="match status" value="1"/>
</dbReference>
<keyword evidence="6" id="KW-1185">Reference proteome</keyword>
<dbReference type="SMART" id="SM00342">
    <property type="entry name" value="HTH_ARAC"/>
    <property type="match status" value="1"/>
</dbReference>
<dbReference type="SUPFAM" id="SSF52317">
    <property type="entry name" value="Class I glutamine amidotransferase-like"/>
    <property type="match status" value="1"/>
</dbReference>
<dbReference type="EMBL" id="CP001734">
    <property type="protein sequence ID" value="ACV67649.1"/>
    <property type="molecule type" value="Genomic_DNA"/>
</dbReference>
<organism evidence="5 6">
    <name type="scientific">Desulfohalobium retbaense (strain ATCC 49708 / DSM 5692 / JCM 16813 / HR100)</name>
    <dbReference type="NCBI Taxonomy" id="485915"/>
    <lineage>
        <taxon>Bacteria</taxon>
        <taxon>Pseudomonadati</taxon>
        <taxon>Thermodesulfobacteriota</taxon>
        <taxon>Desulfovibrionia</taxon>
        <taxon>Desulfovibrionales</taxon>
        <taxon>Desulfohalobiaceae</taxon>
        <taxon>Desulfohalobium</taxon>
    </lineage>
</organism>
<dbReference type="InterPro" id="IPR020449">
    <property type="entry name" value="Tscrpt_reg_AraC-type_HTH"/>
</dbReference>
<reference evidence="5 6" key="2">
    <citation type="journal article" date="2010" name="Stand. Genomic Sci.">
        <title>Complete genome sequence of Desulfohalobium retbaense type strain (HR(100)).</title>
        <authorList>
            <person name="Spring S."/>
            <person name="Nolan M."/>
            <person name="Lapidus A."/>
            <person name="Glavina Del Rio T."/>
            <person name="Copeland A."/>
            <person name="Tice H."/>
            <person name="Cheng J.F."/>
            <person name="Lucas S."/>
            <person name="Land M."/>
            <person name="Chen F."/>
            <person name="Bruce D."/>
            <person name="Goodwin L."/>
            <person name="Pitluck S."/>
            <person name="Ivanova N."/>
            <person name="Mavromatis K."/>
            <person name="Mikhailova N."/>
            <person name="Pati A."/>
            <person name="Chen A."/>
            <person name="Palaniappan K."/>
            <person name="Hauser L."/>
            <person name="Chang Y.J."/>
            <person name="Jeffries C.D."/>
            <person name="Munk C."/>
            <person name="Kiss H."/>
            <person name="Chain P."/>
            <person name="Han C."/>
            <person name="Brettin T."/>
            <person name="Detter J.C."/>
            <person name="Schuler E."/>
            <person name="Goker M."/>
            <person name="Rohde M."/>
            <person name="Bristow J."/>
            <person name="Eisen J.A."/>
            <person name="Markowitz V."/>
            <person name="Hugenholtz P."/>
            <person name="Kyrpides N.C."/>
            <person name="Klenk H.P."/>
        </authorList>
    </citation>
    <scope>NUCLEOTIDE SEQUENCE [LARGE SCALE GENOMIC DNA]</scope>
    <source>
        <strain evidence="5 6">DSM 5692</strain>
    </source>
</reference>
<dbReference type="eggNOG" id="COG4977">
    <property type="taxonomic scope" value="Bacteria"/>
</dbReference>
<dbReference type="RefSeq" id="WP_015750808.1">
    <property type="nucleotide sequence ID" value="NC_013223.1"/>
</dbReference>
<evidence type="ECO:0000256" key="2">
    <source>
        <dbReference type="ARBA" id="ARBA00023125"/>
    </source>
</evidence>
<dbReference type="HOGENOM" id="CLU_000445_59_0_7"/>
<dbReference type="InterPro" id="IPR018060">
    <property type="entry name" value="HTH_AraC"/>
</dbReference>
<dbReference type="PANTHER" id="PTHR43130:SF3">
    <property type="entry name" value="HTH-TYPE TRANSCRIPTIONAL REGULATOR RV1931C"/>
    <property type="match status" value="1"/>
</dbReference>
<dbReference type="PRINTS" id="PR00032">
    <property type="entry name" value="HTHARAC"/>
</dbReference>
<dbReference type="Pfam" id="PF12833">
    <property type="entry name" value="HTH_18"/>
    <property type="match status" value="1"/>
</dbReference>
<dbReference type="SUPFAM" id="SSF46689">
    <property type="entry name" value="Homeodomain-like"/>
    <property type="match status" value="2"/>
</dbReference>
<dbReference type="AlphaFoldDB" id="C8X024"/>
<accession>C8X024</accession>
<dbReference type="InterPro" id="IPR002818">
    <property type="entry name" value="DJ-1/PfpI"/>
</dbReference>
<evidence type="ECO:0000256" key="1">
    <source>
        <dbReference type="ARBA" id="ARBA00023015"/>
    </source>
</evidence>
<keyword evidence="1" id="KW-0805">Transcription regulation</keyword>
<dbReference type="InterPro" id="IPR029062">
    <property type="entry name" value="Class_I_gatase-like"/>
</dbReference>
<reference evidence="6" key="1">
    <citation type="submission" date="2009-09" db="EMBL/GenBank/DDBJ databases">
        <title>The complete chromosome of Desulfohalobium retbaense DSM 5692.</title>
        <authorList>
            <consortium name="US DOE Joint Genome Institute (JGI-PGF)"/>
            <person name="Lucas S."/>
            <person name="Copeland A."/>
            <person name="Lapidus A."/>
            <person name="Glavina del Rio T."/>
            <person name="Dalin E."/>
            <person name="Tice H."/>
            <person name="Bruce D."/>
            <person name="Goodwin L."/>
            <person name="Pitluck S."/>
            <person name="Kyrpides N."/>
            <person name="Mavromatis K."/>
            <person name="Ivanova N."/>
            <person name="Mikhailova N."/>
            <person name="Munk A.C."/>
            <person name="Brettin T."/>
            <person name="Detter J.C."/>
            <person name="Han C."/>
            <person name="Tapia R."/>
            <person name="Larimer F."/>
            <person name="Land M."/>
            <person name="Hauser L."/>
            <person name="Markowitz V."/>
            <person name="Cheng J.-F."/>
            <person name="Hugenholtz P."/>
            <person name="Woyke T."/>
            <person name="Wu D."/>
            <person name="Spring S."/>
            <person name="Klenk H.-P."/>
            <person name="Eisen J.A."/>
        </authorList>
    </citation>
    <scope>NUCLEOTIDE SEQUENCE [LARGE SCALE GENOMIC DNA]</scope>
    <source>
        <strain evidence="6">DSM 5692</strain>
    </source>
</reference>
<dbReference type="KEGG" id="drt:Dret_0347"/>
<dbReference type="STRING" id="485915.Dret_0347"/>
<keyword evidence="3" id="KW-0804">Transcription</keyword>
<evidence type="ECO:0000259" key="4">
    <source>
        <dbReference type="PROSITE" id="PS01124"/>
    </source>
</evidence>
<dbReference type="InterPro" id="IPR001387">
    <property type="entry name" value="Cro/C1-type_HTH"/>
</dbReference>
<keyword evidence="2" id="KW-0238">DNA-binding</keyword>